<dbReference type="AlphaFoldDB" id="A0A8D8R902"/>
<evidence type="ECO:0008006" key="2">
    <source>
        <dbReference type="Google" id="ProtNLM"/>
    </source>
</evidence>
<name>A0A8D8R902_9HEMI</name>
<evidence type="ECO:0000313" key="1">
    <source>
        <dbReference type="EMBL" id="CAG6644966.1"/>
    </source>
</evidence>
<accession>A0A8D8R902</accession>
<sequence length="163" mass="18740">MRQGGVGTFSSSLHYRHQRNTNHNRRLDRTIGRAKMKLMIFADDICIWDNNQEEVQIQINTRIEVAREYGLIFNEKSEVLVISRNEESPSTIIHMNNNQLKAVENFKYLGSMVSSSGRFDEEIANKNETPSKFYPVVKGLIWNKNILLKYKISSYGAVVTALA</sequence>
<protein>
    <recommendedName>
        <fullName evidence="2">Reverse transcriptase domain-containing protein</fullName>
    </recommendedName>
</protein>
<reference evidence="1" key="1">
    <citation type="submission" date="2021-05" db="EMBL/GenBank/DDBJ databases">
        <authorList>
            <person name="Alioto T."/>
            <person name="Alioto T."/>
            <person name="Gomez Garrido J."/>
        </authorList>
    </citation>
    <scope>NUCLEOTIDE SEQUENCE</scope>
</reference>
<dbReference type="EMBL" id="HBUF01134574">
    <property type="protein sequence ID" value="CAG6644966.1"/>
    <property type="molecule type" value="Transcribed_RNA"/>
</dbReference>
<organism evidence="1">
    <name type="scientific">Cacopsylla melanoneura</name>
    <dbReference type="NCBI Taxonomy" id="428564"/>
    <lineage>
        <taxon>Eukaryota</taxon>
        <taxon>Metazoa</taxon>
        <taxon>Ecdysozoa</taxon>
        <taxon>Arthropoda</taxon>
        <taxon>Hexapoda</taxon>
        <taxon>Insecta</taxon>
        <taxon>Pterygota</taxon>
        <taxon>Neoptera</taxon>
        <taxon>Paraneoptera</taxon>
        <taxon>Hemiptera</taxon>
        <taxon>Sternorrhyncha</taxon>
        <taxon>Psylloidea</taxon>
        <taxon>Psyllidae</taxon>
        <taxon>Psyllinae</taxon>
        <taxon>Cacopsylla</taxon>
    </lineage>
</organism>
<proteinExistence type="predicted"/>